<sequence length="116" mass="12034">MRHAHLALTALLVAAAPPAMAGSAALNVEGECGAIADADGTGCGCQGRYFASRFGPEDGAAALHLVTRSYVSEPRSAASVLYERFGAETLNRVASRILDTRDDVVAYCPISVHVAD</sequence>
<keyword evidence="3" id="KW-1185">Reference proteome</keyword>
<proteinExistence type="predicted"/>
<evidence type="ECO:0000313" key="2">
    <source>
        <dbReference type="EMBL" id="UVF18252.1"/>
    </source>
</evidence>
<feature type="chain" id="PRO_5046486682" description="Rap1a immunity protein domain-containing protein" evidence="1">
    <location>
        <begin position="22"/>
        <end position="116"/>
    </location>
</feature>
<keyword evidence="1" id="KW-0732">Signal</keyword>
<evidence type="ECO:0008006" key="4">
    <source>
        <dbReference type="Google" id="ProtNLM"/>
    </source>
</evidence>
<feature type="signal peptide" evidence="1">
    <location>
        <begin position="1"/>
        <end position="21"/>
    </location>
</feature>
<dbReference type="EMBL" id="CP102845">
    <property type="protein sequence ID" value="UVF18252.1"/>
    <property type="molecule type" value="Genomic_DNA"/>
</dbReference>
<dbReference type="RefSeq" id="WP_173947011.1">
    <property type="nucleotide sequence ID" value="NZ_CP102845.1"/>
</dbReference>
<dbReference type="Proteomes" id="UP001017257">
    <property type="component" value="Chromosome"/>
</dbReference>
<evidence type="ECO:0000256" key="1">
    <source>
        <dbReference type="SAM" id="SignalP"/>
    </source>
</evidence>
<evidence type="ECO:0000313" key="3">
    <source>
        <dbReference type="Proteomes" id="UP001017257"/>
    </source>
</evidence>
<protein>
    <recommendedName>
        <fullName evidence="4">Rap1a immunity protein domain-containing protein</fullName>
    </recommendedName>
</protein>
<organism evidence="2 3">
    <name type="scientific">Microvirga terrae</name>
    <dbReference type="NCBI Taxonomy" id="2740529"/>
    <lineage>
        <taxon>Bacteria</taxon>
        <taxon>Pseudomonadati</taxon>
        <taxon>Pseudomonadota</taxon>
        <taxon>Alphaproteobacteria</taxon>
        <taxon>Hyphomicrobiales</taxon>
        <taxon>Methylobacteriaceae</taxon>
        <taxon>Microvirga</taxon>
    </lineage>
</organism>
<reference evidence="2" key="1">
    <citation type="submission" date="2022-08" db="EMBL/GenBank/DDBJ databases">
        <title>Microvirga terrae sp. nov., isolated from soil.</title>
        <authorList>
            <person name="Kim K.H."/>
            <person name="Seo Y.L."/>
            <person name="Kim J.M."/>
            <person name="Lee J.K."/>
            <person name="Han D.M."/>
            <person name="Jeon C.O."/>
        </authorList>
    </citation>
    <scope>NUCLEOTIDE SEQUENCE</scope>
    <source>
        <strain evidence="2">R24</strain>
    </source>
</reference>
<name>A0ABY5RPV6_9HYPH</name>
<gene>
    <name evidence="2" type="ORF">HPT29_017270</name>
</gene>
<accession>A0ABY5RPV6</accession>